<dbReference type="GO" id="GO:0007166">
    <property type="term" value="P:cell surface receptor signaling pathway"/>
    <property type="evidence" value="ECO:0007669"/>
    <property type="project" value="TreeGrafter"/>
</dbReference>
<protein>
    <recommendedName>
        <fullName evidence="4">Ig-like domain-containing protein</fullName>
    </recommendedName>
</protein>
<evidence type="ECO:0000313" key="6">
    <source>
        <dbReference type="EMBL" id="KAI4543401.1"/>
    </source>
</evidence>
<gene>
    <name evidence="5" type="ORF">MG293_006191</name>
    <name evidence="6" type="ORF">MG293_006195</name>
</gene>
<dbReference type="Pfam" id="PF07686">
    <property type="entry name" value="V-set"/>
    <property type="match status" value="2"/>
</dbReference>
<dbReference type="InterPro" id="IPR013106">
    <property type="entry name" value="Ig_V-set"/>
</dbReference>
<dbReference type="PANTHER" id="PTHR23268:SF101">
    <property type="entry name" value="T CELL RECEPTOR BETA VARIABLE 9"/>
    <property type="match status" value="1"/>
</dbReference>
<proteinExistence type="predicted"/>
<evidence type="ECO:0000259" key="4">
    <source>
        <dbReference type="PROSITE" id="PS50835"/>
    </source>
</evidence>
<keyword evidence="7" id="KW-1185">Reference proteome</keyword>
<evidence type="ECO:0000256" key="2">
    <source>
        <dbReference type="ARBA" id="ARBA00022859"/>
    </source>
</evidence>
<dbReference type="AlphaFoldDB" id="A0AAD4UF06"/>
<reference evidence="5" key="1">
    <citation type="submission" date="2022-03" db="EMBL/GenBank/DDBJ databases">
        <title>Genomic analyses of argali, domestic sheep and their hybrids provide insights into chromosomal evolution, heterosis and genetic basis of agronomic traits.</title>
        <authorList>
            <person name="Li M."/>
        </authorList>
    </citation>
    <scope>NUCLEOTIDE SEQUENCE</scope>
    <source>
        <strain evidence="5">CAU-MHL-2022a</strain>
        <tissue evidence="5">Skin</tissue>
    </source>
</reference>
<dbReference type="CDD" id="cd00099">
    <property type="entry name" value="IgV"/>
    <property type="match status" value="1"/>
</dbReference>
<dbReference type="PROSITE" id="PS50835">
    <property type="entry name" value="IG_LIKE"/>
    <property type="match status" value="1"/>
</dbReference>
<evidence type="ECO:0000256" key="3">
    <source>
        <dbReference type="SAM" id="SignalP"/>
    </source>
</evidence>
<evidence type="ECO:0000313" key="5">
    <source>
        <dbReference type="EMBL" id="KAI4543397.1"/>
    </source>
</evidence>
<sequence>MSPCLLGCVVFCLLQAGAVHAGVTQDSRFQVVRTGQNVTLKCTQDLGHDRMYWYRQDPGHGLRLIHYSAGPPSTEKGDVPNGRPAPSQQQSWVPDAAMGSRLLCCVSLFLLGAGLVDSEVTQTPKYLIKSRKEQVTLRCSPKSGHRSVYWYQQALGQGPQFLVQYYDGKVYQKENISDRFSGKQFSDARSELSLTPLELTDSAVYLCASSQDTALHDQLGFQLKSALNVCVTFAHGTVSVQSKLHTRVVLCVTRYNLGLYDMNCYSLNGSHTSQGESWAAVNMKELYLRLTGGLSVSELIRHRPTNSSNVDEPPMRLGAETRRNTHRSSFSTGAVHAGVSQDPRFQVVRTGQRETVTCTQDLGHNSVYGYRLDPGHGLRLIHYSAAYPTTEKGDVPEGYSVSRPITEDFPLTLKSANRSQTSVYFCASSYSRVLHSHLLSVQKIR</sequence>
<keyword evidence="1 3" id="KW-0732">Signal</keyword>
<dbReference type="EMBL" id="JAKZEL010000005">
    <property type="protein sequence ID" value="KAI4543401.1"/>
    <property type="molecule type" value="Genomic_DNA"/>
</dbReference>
<dbReference type="SMART" id="SM00409">
    <property type="entry name" value="IG"/>
    <property type="match status" value="2"/>
</dbReference>
<feature type="domain" description="Ig-like" evidence="4">
    <location>
        <begin position="118"/>
        <end position="228"/>
    </location>
</feature>
<evidence type="ECO:0000313" key="7">
    <source>
        <dbReference type="Proteomes" id="UP001214576"/>
    </source>
</evidence>
<evidence type="ECO:0000256" key="1">
    <source>
        <dbReference type="ARBA" id="ARBA00022729"/>
    </source>
</evidence>
<feature type="signal peptide" evidence="3">
    <location>
        <begin position="1"/>
        <end position="21"/>
    </location>
</feature>
<dbReference type="InterPro" id="IPR050413">
    <property type="entry name" value="TCR_beta_variable"/>
</dbReference>
<dbReference type="Proteomes" id="UP001214576">
    <property type="component" value="Unassembled WGS sequence"/>
</dbReference>
<dbReference type="SMART" id="SM00406">
    <property type="entry name" value="IGv"/>
    <property type="match status" value="2"/>
</dbReference>
<name>A0AAD4UF06_OVIAM</name>
<dbReference type="GO" id="GO:0042101">
    <property type="term" value="C:T cell receptor complex"/>
    <property type="evidence" value="ECO:0007669"/>
    <property type="project" value="UniProtKB-KW"/>
</dbReference>
<organism evidence="5 7">
    <name type="scientific">Ovis ammon polii</name>
    <dbReference type="NCBI Taxonomy" id="230172"/>
    <lineage>
        <taxon>Eukaryota</taxon>
        <taxon>Metazoa</taxon>
        <taxon>Chordata</taxon>
        <taxon>Craniata</taxon>
        <taxon>Vertebrata</taxon>
        <taxon>Euteleostomi</taxon>
        <taxon>Mammalia</taxon>
        <taxon>Eutheria</taxon>
        <taxon>Laurasiatheria</taxon>
        <taxon>Artiodactyla</taxon>
        <taxon>Ruminantia</taxon>
        <taxon>Pecora</taxon>
        <taxon>Bovidae</taxon>
        <taxon>Caprinae</taxon>
        <taxon>Ovis</taxon>
    </lineage>
</organism>
<dbReference type="InterPro" id="IPR036179">
    <property type="entry name" value="Ig-like_dom_sf"/>
</dbReference>
<dbReference type="InterPro" id="IPR013783">
    <property type="entry name" value="Ig-like_fold"/>
</dbReference>
<dbReference type="InterPro" id="IPR007110">
    <property type="entry name" value="Ig-like_dom"/>
</dbReference>
<dbReference type="InterPro" id="IPR003599">
    <property type="entry name" value="Ig_sub"/>
</dbReference>
<dbReference type="SUPFAM" id="SSF48726">
    <property type="entry name" value="Immunoglobulin"/>
    <property type="match status" value="3"/>
</dbReference>
<dbReference type="GO" id="GO:0002376">
    <property type="term" value="P:immune system process"/>
    <property type="evidence" value="ECO:0007669"/>
    <property type="project" value="UniProtKB-KW"/>
</dbReference>
<feature type="chain" id="PRO_5042441253" description="Ig-like domain-containing protein" evidence="3">
    <location>
        <begin position="22"/>
        <end position="445"/>
    </location>
</feature>
<dbReference type="Gene3D" id="2.60.40.10">
    <property type="entry name" value="Immunoglobulins"/>
    <property type="match status" value="3"/>
</dbReference>
<dbReference type="EMBL" id="JAKZEL010000005">
    <property type="protein sequence ID" value="KAI4543397.1"/>
    <property type="molecule type" value="Genomic_DNA"/>
</dbReference>
<dbReference type="PANTHER" id="PTHR23268">
    <property type="entry name" value="T-CELL RECEPTOR BETA CHAIN"/>
    <property type="match status" value="1"/>
</dbReference>
<accession>A0AAD4UF06</accession>
<comment type="caution">
    <text evidence="5">The sequence shown here is derived from an EMBL/GenBank/DDBJ whole genome shotgun (WGS) entry which is preliminary data.</text>
</comment>
<keyword evidence="2" id="KW-0391">Immunity</keyword>